<dbReference type="AlphaFoldDB" id="A0A1L9T9R0"/>
<evidence type="ECO:0000313" key="2">
    <source>
        <dbReference type="Proteomes" id="UP000184356"/>
    </source>
</evidence>
<dbReference type="PANTHER" id="PTHR14269:SF57">
    <property type="entry name" value="SUPERFAMILY HYDROLASE, PUTATIVE (AFU_ORTHOLOGUE AFUA_2G02580)-RELATED"/>
    <property type="match status" value="1"/>
</dbReference>
<reference evidence="2" key="1">
    <citation type="journal article" date="2017" name="Genome Biol.">
        <title>Comparative genomics reveals high biological diversity and specific adaptations in the industrially and medically important fungal genus Aspergillus.</title>
        <authorList>
            <person name="de Vries R.P."/>
            <person name="Riley R."/>
            <person name="Wiebenga A."/>
            <person name="Aguilar-Osorio G."/>
            <person name="Amillis S."/>
            <person name="Uchima C.A."/>
            <person name="Anderluh G."/>
            <person name="Asadollahi M."/>
            <person name="Askin M."/>
            <person name="Barry K."/>
            <person name="Battaglia E."/>
            <person name="Bayram O."/>
            <person name="Benocci T."/>
            <person name="Braus-Stromeyer S.A."/>
            <person name="Caldana C."/>
            <person name="Canovas D."/>
            <person name="Cerqueira G.C."/>
            <person name="Chen F."/>
            <person name="Chen W."/>
            <person name="Choi C."/>
            <person name="Clum A."/>
            <person name="Dos Santos R.A."/>
            <person name="Damasio A.R."/>
            <person name="Diallinas G."/>
            <person name="Emri T."/>
            <person name="Fekete E."/>
            <person name="Flipphi M."/>
            <person name="Freyberg S."/>
            <person name="Gallo A."/>
            <person name="Gournas C."/>
            <person name="Habgood R."/>
            <person name="Hainaut M."/>
            <person name="Harispe M.L."/>
            <person name="Henrissat B."/>
            <person name="Hilden K.S."/>
            <person name="Hope R."/>
            <person name="Hossain A."/>
            <person name="Karabika E."/>
            <person name="Karaffa L."/>
            <person name="Karanyi Z."/>
            <person name="Krasevec N."/>
            <person name="Kuo A."/>
            <person name="Kusch H."/>
            <person name="LaButti K."/>
            <person name="Lagendijk E.L."/>
            <person name="Lapidus A."/>
            <person name="Levasseur A."/>
            <person name="Lindquist E."/>
            <person name="Lipzen A."/>
            <person name="Logrieco A.F."/>
            <person name="MacCabe A."/>
            <person name="Maekelae M.R."/>
            <person name="Malavazi I."/>
            <person name="Melin P."/>
            <person name="Meyer V."/>
            <person name="Mielnichuk N."/>
            <person name="Miskei M."/>
            <person name="Molnar A.P."/>
            <person name="Mule G."/>
            <person name="Ngan C.Y."/>
            <person name="Orejas M."/>
            <person name="Orosz E."/>
            <person name="Ouedraogo J.P."/>
            <person name="Overkamp K.M."/>
            <person name="Park H.-S."/>
            <person name="Perrone G."/>
            <person name="Piumi F."/>
            <person name="Punt P.J."/>
            <person name="Ram A.F."/>
            <person name="Ramon A."/>
            <person name="Rauscher S."/>
            <person name="Record E."/>
            <person name="Riano-Pachon D.M."/>
            <person name="Robert V."/>
            <person name="Roehrig J."/>
            <person name="Ruller R."/>
            <person name="Salamov A."/>
            <person name="Salih N.S."/>
            <person name="Samson R.A."/>
            <person name="Sandor E."/>
            <person name="Sanguinetti M."/>
            <person name="Schuetze T."/>
            <person name="Sepcic K."/>
            <person name="Shelest E."/>
            <person name="Sherlock G."/>
            <person name="Sophianopoulou V."/>
            <person name="Squina F.M."/>
            <person name="Sun H."/>
            <person name="Susca A."/>
            <person name="Todd R.B."/>
            <person name="Tsang A."/>
            <person name="Unkles S.E."/>
            <person name="van de Wiele N."/>
            <person name="van Rossen-Uffink D."/>
            <person name="Oliveira J.V."/>
            <person name="Vesth T.C."/>
            <person name="Visser J."/>
            <person name="Yu J.-H."/>
            <person name="Zhou M."/>
            <person name="Andersen M.R."/>
            <person name="Archer D.B."/>
            <person name="Baker S.E."/>
            <person name="Benoit I."/>
            <person name="Brakhage A.A."/>
            <person name="Braus G.H."/>
            <person name="Fischer R."/>
            <person name="Frisvad J.C."/>
            <person name="Goldman G.H."/>
            <person name="Houbraken J."/>
            <person name="Oakley B."/>
            <person name="Pocsi I."/>
            <person name="Scazzocchio C."/>
            <person name="Seiboth B."/>
            <person name="vanKuyk P.A."/>
            <person name="Wortman J."/>
            <person name="Dyer P.S."/>
            <person name="Grigoriev I.V."/>
        </authorList>
    </citation>
    <scope>NUCLEOTIDE SEQUENCE [LARGE SCALE GENOMIC DNA]</scope>
    <source>
        <strain evidence="2">CBS 593.65</strain>
    </source>
</reference>
<dbReference type="InterPro" id="IPR050324">
    <property type="entry name" value="CDP-alcohol_PTase-I"/>
</dbReference>
<organism evidence="1 2">
    <name type="scientific">Aspergillus sydowii CBS 593.65</name>
    <dbReference type="NCBI Taxonomy" id="1036612"/>
    <lineage>
        <taxon>Eukaryota</taxon>
        <taxon>Fungi</taxon>
        <taxon>Dikarya</taxon>
        <taxon>Ascomycota</taxon>
        <taxon>Pezizomycotina</taxon>
        <taxon>Eurotiomycetes</taxon>
        <taxon>Eurotiomycetidae</taxon>
        <taxon>Eurotiales</taxon>
        <taxon>Aspergillaceae</taxon>
        <taxon>Aspergillus</taxon>
        <taxon>Aspergillus subgen. Nidulantes</taxon>
    </lineage>
</organism>
<dbReference type="EMBL" id="KV878591">
    <property type="protein sequence ID" value="OJJ56167.1"/>
    <property type="molecule type" value="Genomic_DNA"/>
</dbReference>
<dbReference type="InterPro" id="IPR023214">
    <property type="entry name" value="HAD_sf"/>
</dbReference>
<keyword evidence="2" id="KW-1185">Reference proteome</keyword>
<dbReference type="VEuPathDB" id="FungiDB:ASPSYDRAFT_1158723"/>
<dbReference type="STRING" id="1036612.A0A1L9T9R0"/>
<evidence type="ECO:0000313" key="1">
    <source>
        <dbReference type="EMBL" id="OJJ56167.1"/>
    </source>
</evidence>
<accession>A0A1L9T9R0</accession>
<dbReference type="Proteomes" id="UP000184356">
    <property type="component" value="Unassembled WGS sequence"/>
</dbReference>
<dbReference type="NCBIfam" id="TIGR01456">
    <property type="entry name" value="CECR5"/>
    <property type="match status" value="1"/>
</dbReference>
<dbReference type="NCBIfam" id="TIGR01460">
    <property type="entry name" value="HAD-SF-IIA"/>
    <property type="match status" value="1"/>
</dbReference>
<dbReference type="Pfam" id="PF13242">
    <property type="entry name" value="Hydrolase_like"/>
    <property type="match status" value="1"/>
</dbReference>
<dbReference type="Pfam" id="PF13344">
    <property type="entry name" value="Hydrolase_6"/>
    <property type="match status" value="1"/>
</dbReference>
<dbReference type="GO" id="GO:0005739">
    <property type="term" value="C:mitochondrion"/>
    <property type="evidence" value="ECO:0007669"/>
    <property type="project" value="TreeGrafter"/>
</dbReference>
<dbReference type="PANTHER" id="PTHR14269">
    <property type="entry name" value="CDP-DIACYLGLYCEROL--GLYCEROL-3-PHOSPHATE 3-PHOSPHATIDYLTRANSFERASE-RELATED"/>
    <property type="match status" value="1"/>
</dbReference>
<protein>
    <recommendedName>
        <fullName evidence="3">HAD-superfamily subfamily IIA hydrolase</fullName>
    </recommendedName>
</protein>
<gene>
    <name evidence="1" type="ORF">ASPSYDRAFT_1158723</name>
</gene>
<dbReference type="InterPro" id="IPR006357">
    <property type="entry name" value="HAD-SF_hydro_IIA"/>
</dbReference>
<name>A0A1L9T9R0_9EURO</name>
<dbReference type="InterPro" id="IPR006353">
    <property type="entry name" value="HAD-SF_hydro_IIA_CECR5"/>
</dbReference>
<proteinExistence type="predicted"/>
<dbReference type="SUPFAM" id="SSF56784">
    <property type="entry name" value="HAD-like"/>
    <property type="match status" value="1"/>
</dbReference>
<dbReference type="InterPro" id="IPR036412">
    <property type="entry name" value="HAD-like_sf"/>
</dbReference>
<dbReference type="RefSeq" id="XP_040699973.1">
    <property type="nucleotide sequence ID" value="XM_040840052.1"/>
</dbReference>
<dbReference type="OrthoDB" id="270009at2759"/>
<sequence length="416" mass="45793">MSAVQTTWRISLSRTACPLGTATGAAFTLPLNTRIRRVFPGTQLRHHSSHQARDKGGLQDCPSFAFAFDIDGVLLRESKPIPGAIKALRGLQERRIPFILLTNGGGKHERERVEDLSRKLEIDLSVNSFVQSHTPFRELVNGPDGLGDKTVLVTGSNAATKCREIAYDYGFTKVVTPADILKAYPTLWPFDPLLDTVYSAAAKPLPEMPPRIDGIFVYNDPRDWALDIQIIVDLLLSDGGVLGTYSPRNGDKSLPNDGWQSGNQPQLFFSNPDLFWSTAYHQPRLGQGALQAALVGIWSEITGGKQLKRRTMGKPFGQTYEYAERVLNGHRESMLGIDGGRKTGPLRRVYMVGDNPESDIKGANDFNSPTGTAWTSILVRTGVWSEERGSPAYPPKAIADDVSSAIEWALRQEGCR</sequence>
<evidence type="ECO:0008006" key="3">
    <source>
        <dbReference type="Google" id="ProtNLM"/>
    </source>
</evidence>
<dbReference type="GO" id="GO:0046474">
    <property type="term" value="P:glycerophospholipid biosynthetic process"/>
    <property type="evidence" value="ECO:0007669"/>
    <property type="project" value="TreeGrafter"/>
</dbReference>
<dbReference type="GeneID" id="63756125"/>
<dbReference type="Gene3D" id="3.40.50.1000">
    <property type="entry name" value="HAD superfamily/HAD-like"/>
    <property type="match status" value="2"/>
</dbReference>